<gene>
    <name evidence="2" type="ORF">B0T18DRAFT_5172</name>
</gene>
<reference evidence="2" key="1">
    <citation type="submission" date="2023-06" db="EMBL/GenBank/DDBJ databases">
        <title>Genome-scale phylogeny and comparative genomics of the fungal order Sordariales.</title>
        <authorList>
            <consortium name="Lawrence Berkeley National Laboratory"/>
            <person name="Hensen N."/>
            <person name="Bonometti L."/>
            <person name="Westerberg I."/>
            <person name="Brannstrom I.O."/>
            <person name="Guillou S."/>
            <person name="Cros-Aarteil S."/>
            <person name="Calhoun S."/>
            <person name="Haridas S."/>
            <person name="Kuo A."/>
            <person name="Mondo S."/>
            <person name="Pangilinan J."/>
            <person name="Riley R."/>
            <person name="LaButti K."/>
            <person name="Andreopoulos B."/>
            <person name="Lipzen A."/>
            <person name="Chen C."/>
            <person name="Yanf M."/>
            <person name="Daum C."/>
            <person name="Ng V."/>
            <person name="Clum A."/>
            <person name="Steindorff A."/>
            <person name="Ohm R."/>
            <person name="Martin F."/>
            <person name="Silar P."/>
            <person name="Natvig D."/>
            <person name="Lalanne C."/>
            <person name="Gautier V."/>
            <person name="Ament-velasquez S.L."/>
            <person name="Kruys A."/>
            <person name="Hutchinson M.I."/>
            <person name="Powell A.J."/>
            <person name="Barry K."/>
            <person name="Miller A.N."/>
            <person name="Grigoriev I.V."/>
            <person name="Debuchy R."/>
            <person name="Gladieux P."/>
            <person name="Thoren M.H."/>
            <person name="Johannesson H."/>
        </authorList>
    </citation>
    <scope>NUCLEOTIDE SEQUENCE</scope>
    <source>
        <strain evidence="2">SMH3187-1</strain>
    </source>
</reference>
<feature type="region of interest" description="Disordered" evidence="1">
    <location>
        <begin position="43"/>
        <end position="181"/>
    </location>
</feature>
<name>A0AA40F873_9PEZI</name>
<proteinExistence type="predicted"/>
<feature type="compositionally biased region" description="Polar residues" evidence="1">
    <location>
        <begin position="1"/>
        <end position="11"/>
    </location>
</feature>
<accession>A0AA40F873</accession>
<sequence>MPRPSSPSRQRCQLLPQHQLEQLGIDKKNTDIRHQKIPILRHQRSLGHLLSPPESHPLTSGIEPREDATKKEGARESPKKKGPGDFPGDLPLSASAFSVEPPVSAAATGRFSQRLPTRPHRPPPSRAEPAFSGGASPTLPARRTCSHPSAPEAPPSARPASPRGAPQLLACGTRPTRRREP</sequence>
<dbReference type="Proteomes" id="UP001172155">
    <property type="component" value="Unassembled WGS sequence"/>
</dbReference>
<dbReference type="AlphaFoldDB" id="A0AA40F873"/>
<feature type="region of interest" description="Disordered" evidence="1">
    <location>
        <begin position="1"/>
        <end position="30"/>
    </location>
</feature>
<keyword evidence="3" id="KW-1185">Reference proteome</keyword>
<dbReference type="EMBL" id="JAUKUD010000001">
    <property type="protein sequence ID" value="KAK0753018.1"/>
    <property type="molecule type" value="Genomic_DNA"/>
</dbReference>
<protein>
    <submittedName>
        <fullName evidence="2">Uncharacterized protein</fullName>
    </submittedName>
</protein>
<comment type="caution">
    <text evidence="2">The sequence shown here is derived from an EMBL/GenBank/DDBJ whole genome shotgun (WGS) entry which is preliminary data.</text>
</comment>
<evidence type="ECO:0000313" key="3">
    <source>
        <dbReference type="Proteomes" id="UP001172155"/>
    </source>
</evidence>
<feature type="compositionally biased region" description="Basic and acidic residues" evidence="1">
    <location>
        <begin position="63"/>
        <end position="83"/>
    </location>
</feature>
<evidence type="ECO:0000256" key="1">
    <source>
        <dbReference type="SAM" id="MobiDB-lite"/>
    </source>
</evidence>
<evidence type="ECO:0000313" key="2">
    <source>
        <dbReference type="EMBL" id="KAK0753018.1"/>
    </source>
</evidence>
<organism evidence="2 3">
    <name type="scientific">Schizothecium vesticola</name>
    <dbReference type="NCBI Taxonomy" id="314040"/>
    <lineage>
        <taxon>Eukaryota</taxon>
        <taxon>Fungi</taxon>
        <taxon>Dikarya</taxon>
        <taxon>Ascomycota</taxon>
        <taxon>Pezizomycotina</taxon>
        <taxon>Sordariomycetes</taxon>
        <taxon>Sordariomycetidae</taxon>
        <taxon>Sordariales</taxon>
        <taxon>Schizotheciaceae</taxon>
        <taxon>Schizothecium</taxon>
    </lineage>
</organism>